<name>A0A915ERN7_9BILA</name>
<protein>
    <submittedName>
        <fullName evidence="2">Fatty acid desaturase domain-containing protein</fullName>
    </submittedName>
</protein>
<dbReference type="WBParaSite" id="jg861">
    <property type="protein sequence ID" value="jg861"/>
    <property type="gene ID" value="jg861"/>
</dbReference>
<dbReference type="PANTHER" id="PTHR32100">
    <property type="entry name" value="OMEGA-6 FATTY ACID DESATURASE, CHLOROPLASTIC"/>
    <property type="match status" value="1"/>
</dbReference>
<dbReference type="InterPro" id="IPR012171">
    <property type="entry name" value="Fatty_acid_desaturase"/>
</dbReference>
<reference evidence="2" key="1">
    <citation type="submission" date="2022-11" db="UniProtKB">
        <authorList>
            <consortium name="WormBaseParasite"/>
        </authorList>
    </citation>
    <scope>IDENTIFICATION</scope>
</reference>
<proteinExistence type="predicted"/>
<dbReference type="AlphaFoldDB" id="A0A915ERN7"/>
<dbReference type="GO" id="GO:0016491">
    <property type="term" value="F:oxidoreductase activity"/>
    <property type="evidence" value="ECO:0007669"/>
    <property type="project" value="InterPro"/>
</dbReference>
<evidence type="ECO:0000313" key="2">
    <source>
        <dbReference type="WBParaSite" id="jg861"/>
    </source>
</evidence>
<organism evidence="1 2">
    <name type="scientific">Ditylenchus dipsaci</name>
    <dbReference type="NCBI Taxonomy" id="166011"/>
    <lineage>
        <taxon>Eukaryota</taxon>
        <taxon>Metazoa</taxon>
        <taxon>Ecdysozoa</taxon>
        <taxon>Nematoda</taxon>
        <taxon>Chromadorea</taxon>
        <taxon>Rhabditida</taxon>
        <taxon>Tylenchina</taxon>
        <taxon>Tylenchomorpha</taxon>
        <taxon>Sphaerularioidea</taxon>
        <taxon>Anguinidae</taxon>
        <taxon>Anguininae</taxon>
        <taxon>Ditylenchus</taxon>
    </lineage>
</organism>
<dbReference type="Proteomes" id="UP000887574">
    <property type="component" value="Unplaced"/>
</dbReference>
<evidence type="ECO:0000313" key="1">
    <source>
        <dbReference type="Proteomes" id="UP000887574"/>
    </source>
</evidence>
<accession>A0A915ERN7</accession>
<sequence length="151" mass="17837">MDRMDRLDNLVLANGHAFVFPVHYSIVDLQLQPFGLFQILLHPFALPGFWLIIVSYLQHQDEEVEVYEEGNWDFVKGQVQTIDRQYGFGIDQILHHITDGHVAHHFFYTKIPHYHLSEATKAICTVLEQYPGLYKQQKCYMFLLEFLRLNI</sequence>
<keyword evidence="1" id="KW-1185">Reference proteome</keyword>